<name>A0ACC1Q050_9APHY</name>
<evidence type="ECO:0000313" key="1">
    <source>
        <dbReference type="EMBL" id="KAJ3006634.1"/>
    </source>
</evidence>
<dbReference type="EMBL" id="JANSHE010000837">
    <property type="protein sequence ID" value="KAJ3006634.1"/>
    <property type="molecule type" value="Genomic_DNA"/>
</dbReference>
<reference evidence="1" key="1">
    <citation type="submission" date="2022-08" db="EMBL/GenBank/DDBJ databases">
        <title>Genome Sequence of Pycnoporus sanguineus.</title>
        <authorList>
            <person name="Buettner E."/>
        </authorList>
    </citation>
    <scope>NUCLEOTIDE SEQUENCE</scope>
    <source>
        <strain evidence="1">CG-C14</strain>
    </source>
</reference>
<gene>
    <name evidence="1" type="ORF">NUW54_g3864</name>
</gene>
<accession>A0ACC1Q050</accession>
<dbReference type="Proteomes" id="UP001144978">
    <property type="component" value="Unassembled WGS sequence"/>
</dbReference>
<proteinExistence type="predicted"/>
<protein>
    <submittedName>
        <fullName evidence="1">Uncharacterized protein</fullName>
    </submittedName>
</protein>
<evidence type="ECO:0000313" key="2">
    <source>
        <dbReference type="Proteomes" id="UP001144978"/>
    </source>
</evidence>
<keyword evidence="2" id="KW-1185">Reference proteome</keyword>
<organism evidence="1 2">
    <name type="scientific">Trametes sanguinea</name>
    <dbReference type="NCBI Taxonomy" id="158606"/>
    <lineage>
        <taxon>Eukaryota</taxon>
        <taxon>Fungi</taxon>
        <taxon>Dikarya</taxon>
        <taxon>Basidiomycota</taxon>
        <taxon>Agaricomycotina</taxon>
        <taxon>Agaricomycetes</taxon>
        <taxon>Polyporales</taxon>
        <taxon>Polyporaceae</taxon>
        <taxon>Trametes</taxon>
    </lineage>
</organism>
<sequence length="168" mass="18416">MMTTVERLKRSLPDALQSQSLCAPYYGLLPCSKLSKSDDLSSRTRESLLAEALEYERTILSLSALLNASAPVNLLPDDVLVKIFAKARANRYGRTHRSWTELSLVCRHWFVVIAAAPTCASIGPPARIHCILQHTGAVALLCSAIEYDTPQIAYTFQRTGAHACSSPI</sequence>
<comment type="caution">
    <text evidence="1">The sequence shown here is derived from an EMBL/GenBank/DDBJ whole genome shotgun (WGS) entry which is preliminary data.</text>
</comment>